<dbReference type="GO" id="GO:0046872">
    <property type="term" value="F:metal ion binding"/>
    <property type="evidence" value="ECO:0007669"/>
    <property type="project" value="UniProtKB-KW"/>
</dbReference>
<dbReference type="PANTHER" id="PTHR43126">
    <property type="entry name" value="D-ALANYL-D-ALANINE DIPEPTIDASE"/>
    <property type="match status" value="1"/>
</dbReference>
<dbReference type="Pfam" id="PF01427">
    <property type="entry name" value="Peptidase_M15"/>
    <property type="match status" value="1"/>
</dbReference>
<keyword evidence="2" id="KW-0479">Metal-binding</keyword>
<dbReference type="InterPro" id="IPR000755">
    <property type="entry name" value="A_A_dipeptidase"/>
</dbReference>
<dbReference type="GO" id="GO:0006508">
    <property type="term" value="P:proteolysis"/>
    <property type="evidence" value="ECO:0007669"/>
    <property type="project" value="UniProtKB-KW"/>
</dbReference>
<proteinExistence type="inferred from homology"/>
<keyword evidence="7" id="KW-0961">Cell wall biogenesis/degradation</keyword>
<evidence type="ECO:0000313" key="8">
    <source>
        <dbReference type="EMBL" id="KAA6334147.1"/>
    </source>
</evidence>
<evidence type="ECO:0000256" key="2">
    <source>
        <dbReference type="ARBA" id="ARBA00022723"/>
    </source>
</evidence>
<dbReference type="Gene3D" id="3.30.1380.10">
    <property type="match status" value="1"/>
</dbReference>
<evidence type="ECO:0000256" key="6">
    <source>
        <dbReference type="ARBA" id="ARBA00023049"/>
    </source>
</evidence>
<protein>
    <submittedName>
        <fullName evidence="8">D-alanyl-D-alanine dipeptidase</fullName>
        <ecNumber evidence="8">3.4.13.22</ecNumber>
    </submittedName>
</protein>
<evidence type="ECO:0000256" key="5">
    <source>
        <dbReference type="ARBA" id="ARBA00022997"/>
    </source>
</evidence>
<keyword evidence="3 8" id="KW-0378">Hydrolase</keyword>
<dbReference type="SUPFAM" id="SSF55166">
    <property type="entry name" value="Hedgehog/DD-peptidase"/>
    <property type="match status" value="1"/>
</dbReference>
<accession>A0A5J4RJS9</accession>
<dbReference type="GO" id="GO:0160237">
    <property type="term" value="F:D-Ala-D-Ala dipeptidase activity"/>
    <property type="evidence" value="ECO:0007669"/>
    <property type="project" value="UniProtKB-EC"/>
</dbReference>
<evidence type="ECO:0000256" key="1">
    <source>
        <dbReference type="ARBA" id="ARBA00022670"/>
    </source>
</evidence>
<dbReference type="GO" id="GO:0008237">
    <property type="term" value="F:metallopeptidase activity"/>
    <property type="evidence" value="ECO:0007669"/>
    <property type="project" value="UniProtKB-KW"/>
</dbReference>
<dbReference type="HAMAP" id="MF_01924">
    <property type="entry name" value="A_A_dipeptidase"/>
    <property type="match status" value="1"/>
</dbReference>
<keyword evidence="6" id="KW-0482">Metalloprotease</keyword>
<reference evidence="8" key="1">
    <citation type="submission" date="2019-03" db="EMBL/GenBank/DDBJ databases">
        <title>Single cell metagenomics reveals metabolic interactions within the superorganism composed of flagellate Streblomastix strix and complex community of Bacteroidetes bacteria on its surface.</title>
        <authorList>
            <person name="Treitli S.C."/>
            <person name="Kolisko M."/>
            <person name="Husnik F."/>
            <person name="Keeling P."/>
            <person name="Hampl V."/>
        </authorList>
    </citation>
    <scope>NUCLEOTIDE SEQUENCE</scope>
    <source>
        <strain evidence="8">STM</strain>
    </source>
</reference>
<organism evidence="8">
    <name type="scientific">termite gut metagenome</name>
    <dbReference type="NCBI Taxonomy" id="433724"/>
    <lineage>
        <taxon>unclassified sequences</taxon>
        <taxon>metagenomes</taxon>
        <taxon>organismal metagenomes</taxon>
    </lineage>
</organism>
<dbReference type="GO" id="GO:0071555">
    <property type="term" value="P:cell wall organization"/>
    <property type="evidence" value="ECO:0007669"/>
    <property type="project" value="UniProtKB-KW"/>
</dbReference>
<dbReference type="CDD" id="cd14840">
    <property type="entry name" value="D-Ala-D-Ala_dipeptidase_Aad"/>
    <property type="match status" value="1"/>
</dbReference>
<sequence length="232" mass="26389">MSCIGSILFLLIVSVNPPFPAQWGEADSLQKSKTALYFESLGLVNVVEIDGTISVKLMYACRDNFTGRTLYDDLKEAYLHPDAAKAFVAAQRILKKRHPSYTLIIYDAARPMSVQQRMWEAVRGTSKSIYVSNPARGGGLHNYGLAVDVSILDEWGNPLPMGTEVDYLGQEAHITHEVALVEQGKITPEEWRNRLLLRQVMRESGFHTLSSEWWHFNWCNRETARQKYVLIE</sequence>
<evidence type="ECO:0000256" key="7">
    <source>
        <dbReference type="ARBA" id="ARBA00023316"/>
    </source>
</evidence>
<keyword evidence="1" id="KW-0645">Protease</keyword>
<dbReference type="PANTHER" id="PTHR43126:SF2">
    <property type="entry name" value="D-ALANYL-D-ALANINE DIPEPTIDASE"/>
    <property type="match status" value="1"/>
</dbReference>
<dbReference type="PIRSF" id="PIRSF026671">
    <property type="entry name" value="AA_dipeptidase"/>
    <property type="match status" value="1"/>
</dbReference>
<evidence type="ECO:0000256" key="4">
    <source>
        <dbReference type="ARBA" id="ARBA00022833"/>
    </source>
</evidence>
<dbReference type="EMBL" id="SNRY01001029">
    <property type="protein sequence ID" value="KAA6334147.1"/>
    <property type="molecule type" value="Genomic_DNA"/>
</dbReference>
<dbReference type="InterPro" id="IPR009045">
    <property type="entry name" value="Zn_M74/Hedgehog-like"/>
</dbReference>
<dbReference type="AlphaFoldDB" id="A0A5J4RJS9"/>
<gene>
    <name evidence="8" type="ORF">EZS27_017503</name>
</gene>
<dbReference type="EC" id="3.4.13.22" evidence="8"/>
<keyword evidence="4" id="KW-0862">Zinc</keyword>
<name>A0A5J4RJS9_9ZZZZ</name>
<evidence type="ECO:0000256" key="3">
    <source>
        <dbReference type="ARBA" id="ARBA00022801"/>
    </source>
</evidence>
<keyword evidence="5 8" id="KW-0224">Dipeptidase</keyword>
<comment type="caution">
    <text evidence="8">The sequence shown here is derived from an EMBL/GenBank/DDBJ whole genome shotgun (WGS) entry which is preliminary data.</text>
</comment>